<dbReference type="InterPro" id="IPR016460">
    <property type="entry name" value="COPB1"/>
</dbReference>
<dbReference type="EMBL" id="QGKV02000759">
    <property type="protein sequence ID" value="KAF3562155.1"/>
    <property type="molecule type" value="Genomic_DNA"/>
</dbReference>
<dbReference type="PANTHER" id="PTHR10635:SF0">
    <property type="entry name" value="COATOMER SUBUNIT BETA"/>
    <property type="match status" value="1"/>
</dbReference>
<feature type="domain" description="Coatomer beta subunit appendage platform" evidence="1">
    <location>
        <begin position="54"/>
        <end position="93"/>
    </location>
</feature>
<comment type="caution">
    <text evidence="2">The sequence shown here is derived from an EMBL/GenBank/DDBJ whole genome shotgun (WGS) entry which is preliminary data.</text>
</comment>
<accession>A0ABQ7CT00</accession>
<evidence type="ECO:0000259" key="1">
    <source>
        <dbReference type="Pfam" id="PF14806"/>
    </source>
</evidence>
<evidence type="ECO:0000313" key="2">
    <source>
        <dbReference type="EMBL" id="KAF3562155.1"/>
    </source>
</evidence>
<keyword evidence="3" id="KW-1185">Reference proteome</keyword>
<dbReference type="InterPro" id="IPR029446">
    <property type="entry name" value="COPB1_appendage_platform_dom"/>
</dbReference>
<name>A0ABQ7CT00_BRACR</name>
<dbReference type="PANTHER" id="PTHR10635">
    <property type="entry name" value="COATOMER SUBUNIT BETA"/>
    <property type="match status" value="1"/>
</dbReference>
<organism evidence="2 3">
    <name type="scientific">Brassica cretica</name>
    <name type="common">Mustard</name>
    <dbReference type="NCBI Taxonomy" id="69181"/>
    <lineage>
        <taxon>Eukaryota</taxon>
        <taxon>Viridiplantae</taxon>
        <taxon>Streptophyta</taxon>
        <taxon>Embryophyta</taxon>
        <taxon>Tracheophyta</taxon>
        <taxon>Spermatophyta</taxon>
        <taxon>Magnoliopsida</taxon>
        <taxon>eudicotyledons</taxon>
        <taxon>Gunneridae</taxon>
        <taxon>Pentapetalae</taxon>
        <taxon>rosids</taxon>
        <taxon>malvids</taxon>
        <taxon>Brassicales</taxon>
        <taxon>Brassicaceae</taxon>
        <taxon>Brassiceae</taxon>
        <taxon>Brassica</taxon>
    </lineage>
</organism>
<sequence>MGDLKLVQCLQNYTLAPKSKKKIKRQHQGFLYRYWSHLREHCLRDFKCHVTKTSMWAEFEWENKVVVNIIIQDEKEFFDHIVKSTNMKCLTPTYVL</sequence>
<dbReference type="Pfam" id="PF14806">
    <property type="entry name" value="Coatomer_b_Cpla"/>
    <property type="match status" value="1"/>
</dbReference>
<gene>
    <name evidence="2" type="ORF">DY000_02017565</name>
</gene>
<proteinExistence type="predicted"/>
<dbReference type="Proteomes" id="UP000266723">
    <property type="component" value="Unassembled WGS sequence"/>
</dbReference>
<protein>
    <recommendedName>
        <fullName evidence="1">Coatomer beta subunit appendage platform domain-containing protein</fullName>
    </recommendedName>
</protein>
<reference evidence="2 3" key="1">
    <citation type="journal article" date="2020" name="BMC Genomics">
        <title>Intraspecific diversification of the crop wild relative Brassica cretica Lam. using demographic model selection.</title>
        <authorList>
            <person name="Kioukis A."/>
            <person name="Michalopoulou V.A."/>
            <person name="Briers L."/>
            <person name="Pirintsos S."/>
            <person name="Studholme D.J."/>
            <person name="Pavlidis P."/>
            <person name="Sarris P.F."/>
        </authorList>
    </citation>
    <scope>NUCLEOTIDE SEQUENCE [LARGE SCALE GENOMIC DNA]</scope>
    <source>
        <strain evidence="3">cv. PFS-1207/04</strain>
    </source>
</reference>
<evidence type="ECO:0000313" key="3">
    <source>
        <dbReference type="Proteomes" id="UP000266723"/>
    </source>
</evidence>